<name>A0ACA9QZU4_9GLOM</name>
<organism evidence="1 2">
    <name type="scientific">Acaulospora colombiana</name>
    <dbReference type="NCBI Taxonomy" id="27376"/>
    <lineage>
        <taxon>Eukaryota</taxon>
        <taxon>Fungi</taxon>
        <taxon>Fungi incertae sedis</taxon>
        <taxon>Mucoromycota</taxon>
        <taxon>Glomeromycotina</taxon>
        <taxon>Glomeromycetes</taxon>
        <taxon>Diversisporales</taxon>
        <taxon>Acaulosporaceae</taxon>
        <taxon>Acaulospora</taxon>
    </lineage>
</organism>
<protein>
    <submittedName>
        <fullName evidence="1">10422_t:CDS:1</fullName>
    </submittedName>
</protein>
<reference evidence="1" key="1">
    <citation type="submission" date="2021-06" db="EMBL/GenBank/DDBJ databases">
        <authorList>
            <person name="Kallberg Y."/>
            <person name="Tangrot J."/>
            <person name="Rosling A."/>
        </authorList>
    </citation>
    <scope>NUCLEOTIDE SEQUENCE</scope>
    <source>
        <strain evidence="1">CL356</strain>
    </source>
</reference>
<feature type="non-terminal residue" evidence="1">
    <location>
        <position position="140"/>
    </location>
</feature>
<comment type="caution">
    <text evidence="1">The sequence shown here is derived from an EMBL/GenBank/DDBJ whole genome shotgun (WGS) entry which is preliminary data.</text>
</comment>
<gene>
    <name evidence="1" type="ORF">ACOLOM_LOCUS13767</name>
</gene>
<accession>A0ACA9QZU4</accession>
<dbReference type="Proteomes" id="UP000789525">
    <property type="component" value="Unassembled WGS sequence"/>
</dbReference>
<proteinExistence type="predicted"/>
<evidence type="ECO:0000313" key="1">
    <source>
        <dbReference type="EMBL" id="CAG8770689.1"/>
    </source>
</evidence>
<sequence>LEMVPLQQDHDANSLVESNRMLWISGALAGSNFSHASAALYDGQSLYPYLVTSTSSGDAGSVSSFFHSFANFDFNRRSKNFGQDTIVEDDDSARPSSLLAHVNAAARNTILGTPKNDYYHHKGEDTVVDDHMRPSTAGSH</sequence>
<evidence type="ECO:0000313" key="2">
    <source>
        <dbReference type="Proteomes" id="UP000789525"/>
    </source>
</evidence>
<dbReference type="EMBL" id="CAJVPT010064687">
    <property type="protein sequence ID" value="CAG8770689.1"/>
    <property type="molecule type" value="Genomic_DNA"/>
</dbReference>
<keyword evidence="2" id="KW-1185">Reference proteome</keyword>
<feature type="non-terminal residue" evidence="1">
    <location>
        <position position="1"/>
    </location>
</feature>